<evidence type="ECO:0000256" key="2">
    <source>
        <dbReference type="ARBA" id="ARBA00022630"/>
    </source>
</evidence>
<dbReference type="PROSITE" id="PS51324">
    <property type="entry name" value="ERV_ALR"/>
    <property type="match status" value="1"/>
</dbReference>
<gene>
    <name evidence="13" type="ORF">TSPGSL018_20637</name>
</gene>
<feature type="region of interest" description="Disordered" evidence="9">
    <location>
        <begin position="472"/>
        <end position="517"/>
    </location>
</feature>
<evidence type="ECO:0000256" key="8">
    <source>
        <dbReference type="RuleBase" id="RU371123"/>
    </source>
</evidence>
<dbReference type="InterPro" id="IPR017905">
    <property type="entry name" value="ERV/ALR_sulphydryl_oxidase"/>
</dbReference>
<evidence type="ECO:0000256" key="7">
    <source>
        <dbReference type="ARBA" id="ARBA00023180"/>
    </source>
</evidence>
<sequence>MHLVWWSVLGIGVSILAFLTGSCESLENEVSWTHNLQRTDLEPGSWQRRRLSAGGVGGEKAKYPVDLNHENFSKIISELDHQDVALLELYATWCPACRHFKPAYEKVGGFFDARVSSHGKKVFVARIDCANQANMKRVCDSFNIAGFPTVLFGTRQDFEQHHGEPVPGWSAEAIIRWVTSKTKTEYVEAAGDAQSGPEVTGEPPAPHDSAGARPPAEIAWTKSADLADIEAATVQGFDYIIASQTLLRQEGARRALHGWVRMLAATHPVSTCRRGSQQLALKFDEVWPDGSEVPAAALGRFRVCGRGGGIQPWRSCKGSRPDTRGYTCGVWSLLHATAAILPEDGGRAWMEAVTGYIGNFFQCAECSRHFLIRTKKQDSLDVATRRDAVLWLWRVHNEVNMRLEKVEREHGTGDPAMPKVQWPPAEVCADCRRKATDEWDEDRLYDFLLRFYGGPPPDKAPPAIDKHLAAILEPMPSPPTRSTMQAKRAARRPLRNLRQQSPPRGRALSAAPPAAWS</sequence>
<dbReference type="Gene3D" id="1.20.120.310">
    <property type="entry name" value="ERV/ALR sulfhydryl oxidase domain"/>
    <property type="match status" value="1"/>
</dbReference>
<dbReference type="SUPFAM" id="SSF52833">
    <property type="entry name" value="Thioredoxin-like"/>
    <property type="match status" value="1"/>
</dbReference>
<dbReference type="EC" id="1.8.3.2" evidence="8"/>
<dbReference type="Pfam" id="PF04777">
    <property type="entry name" value="Evr1_Alr"/>
    <property type="match status" value="1"/>
</dbReference>
<keyword evidence="6" id="KW-1015">Disulfide bond</keyword>
<keyword evidence="5 8" id="KW-0560">Oxidoreductase</keyword>
<proteinExistence type="predicted"/>
<feature type="domain" description="ERV/ALR sulfhydryl oxidase" evidence="11">
    <location>
        <begin position="319"/>
        <end position="422"/>
    </location>
</feature>
<dbReference type="EMBL" id="GBEZ01023436">
    <property type="protein sequence ID" value="JAC63452.1"/>
    <property type="molecule type" value="Transcribed_RNA"/>
</dbReference>
<dbReference type="SUPFAM" id="SSF69000">
    <property type="entry name" value="FAD-dependent thiol oxidase"/>
    <property type="match status" value="1"/>
</dbReference>
<evidence type="ECO:0000313" key="13">
    <source>
        <dbReference type="EMBL" id="JAC63452.1"/>
    </source>
</evidence>
<dbReference type="GO" id="GO:0005615">
    <property type="term" value="C:extracellular space"/>
    <property type="evidence" value="ECO:0007669"/>
    <property type="project" value="TreeGrafter"/>
</dbReference>
<keyword evidence="2 8" id="KW-0285">Flavoprotein</keyword>
<feature type="chain" id="PRO_5030002127" description="Sulfhydryl oxidase" evidence="10">
    <location>
        <begin position="26"/>
        <end position="517"/>
    </location>
</feature>
<feature type="domain" description="Thioredoxin" evidence="12">
    <location>
        <begin position="42"/>
        <end position="183"/>
    </location>
</feature>
<evidence type="ECO:0000256" key="1">
    <source>
        <dbReference type="ARBA" id="ARBA00001974"/>
    </source>
</evidence>
<evidence type="ECO:0000256" key="5">
    <source>
        <dbReference type="ARBA" id="ARBA00023002"/>
    </source>
</evidence>
<comment type="catalytic activity">
    <reaction evidence="8">
        <text>2 R'C(R)SH + O2 = R'C(R)S-S(R)CR' + H2O2</text>
        <dbReference type="Rhea" id="RHEA:17357"/>
        <dbReference type="ChEBI" id="CHEBI:15379"/>
        <dbReference type="ChEBI" id="CHEBI:16240"/>
        <dbReference type="ChEBI" id="CHEBI:16520"/>
        <dbReference type="ChEBI" id="CHEBI:17412"/>
        <dbReference type="EC" id="1.8.3.2"/>
    </reaction>
</comment>
<keyword evidence="7" id="KW-0325">Glycoprotein</keyword>
<accession>A0A061QS02</accession>
<dbReference type="InterPro" id="IPR017937">
    <property type="entry name" value="Thioredoxin_CS"/>
</dbReference>
<dbReference type="InterPro" id="IPR039798">
    <property type="entry name" value="Sulfhydryl_oxidase"/>
</dbReference>
<keyword evidence="3 10" id="KW-0732">Signal</keyword>
<dbReference type="GO" id="GO:0016971">
    <property type="term" value="F:flavin-dependent sulfhydryl oxidase activity"/>
    <property type="evidence" value="ECO:0007669"/>
    <property type="project" value="InterPro"/>
</dbReference>
<dbReference type="PANTHER" id="PTHR22897">
    <property type="entry name" value="QUIESCIN Q6-RELATED SULFHYDRYL OXIDASE"/>
    <property type="match status" value="1"/>
</dbReference>
<evidence type="ECO:0000256" key="6">
    <source>
        <dbReference type="ARBA" id="ARBA00023157"/>
    </source>
</evidence>
<dbReference type="PROSITE" id="PS51352">
    <property type="entry name" value="THIOREDOXIN_2"/>
    <property type="match status" value="1"/>
</dbReference>
<evidence type="ECO:0000256" key="4">
    <source>
        <dbReference type="ARBA" id="ARBA00022827"/>
    </source>
</evidence>
<dbReference type="GO" id="GO:0000139">
    <property type="term" value="C:Golgi membrane"/>
    <property type="evidence" value="ECO:0007669"/>
    <property type="project" value="TreeGrafter"/>
</dbReference>
<dbReference type="Pfam" id="PF00085">
    <property type="entry name" value="Thioredoxin"/>
    <property type="match status" value="1"/>
</dbReference>
<dbReference type="GO" id="GO:0006457">
    <property type="term" value="P:protein folding"/>
    <property type="evidence" value="ECO:0007669"/>
    <property type="project" value="TreeGrafter"/>
</dbReference>
<evidence type="ECO:0000259" key="12">
    <source>
        <dbReference type="PROSITE" id="PS51352"/>
    </source>
</evidence>
<dbReference type="AlphaFoldDB" id="A0A061QS02"/>
<evidence type="ECO:0000256" key="3">
    <source>
        <dbReference type="ARBA" id="ARBA00022729"/>
    </source>
</evidence>
<evidence type="ECO:0000256" key="10">
    <source>
        <dbReference type="SAM" id="SignalP"/>
    </source>
</evidence>
<dbReference type="Gene3D" id="3.40.30.10">
    <property type="entry name" value="Glutaredoxin"/>
    <property type="match status" value="1"/>
</dbReference>
<keyword evidence="4 8" id="KW-0274">FAD</keyword>
<dbReference type="PROSITE" id="PS00194">
    <property type="entry name" value="THIOREDOXIN_1"/>
    <property type="match status" value="1"/>
</dbReference>
<dbReference type="CDD" id="cd02961">
    <property type="entry name" value="PDI_a_family"/>
    <property type="match status" value="1"/>
</dbReference>
<name>A0A061QS02_9CHLO</name>
<organism evidence="13">
    <name type="scientific">Tetraselmis sp. GSL018</name>
    <dbReference type="NCBI Taxonomy" id="582737"/>
    <lineage>
        <taxon>Eukaryota</taxon>
        <taxon>Viridiplantae</taxon>
        <taxon>Chlorophyta</taxon>
        <taxon>core chlorophytes</taxon>
        <taxon>Chlorodendrophyceae</taxon>
        <taxon>Chlorodendrales</taxon>
        <taxon>Chlorodendraceae</taxon>
        <taxon>Tetraselmis</taxon>
    </lineage>
</organism>
<dbReference type="InterPro" id="IPR036774">
    <property type="entry name" value="ERV/ALR_sulphydryl_oxid_sf"/>
</dbReference>
<evidence type="ECO:0000256" key="9">
    <source>
        <dbReference type="SAM" id="MobiDB-lite"/>
    </source>
</evidence>
<feature type="region of interest" description="Disordered" evidence="9">
    <location>
        <begin position="191"/>
        <end position="213"/>
    </location>
</feature>
<dbReference type="InterPro" id="IPR036249">
    <property type="entry name" value="Thioredoxin-like_sf"/>
</dbReference>
<comment type="cofactor">
    <cofactor evidence="1 8">
        <name>FAD</name>
        <dbReference type="ChEBI" id="CHEBI:57692"/>
    </cofactor>
</comment>
<feature type="signal peptide" evidence="10">
    <location>
        <begin position="1"/>
        <end position="25"/>
    </location>
</feature>
<evidence type="ECO:0000259" key="11">
    <source>
        <dbReference type="PROSITE" id="PS51324"/>
    </source>
</evidence>
<reference evidence="13" key="1">
    <citation type="submission" date="2014-05" db="EMBL/GenBank/DDBJ databases">
        <title>The transcriptome of the halophilic microalga Tetraselmis sp. GSL018 isolated from the Great Salt Lake, Utah.</title>
        <authorList>
            <person name="Jinkerson R.E."/>
            <person name="D'Adamo S."/>
            <person name="Posewitz M.C."/>
        </authorList>
    </citation>
    <scope>NUCLEOTIDE SEQUENCE</scope>
    <source>
        <strain evidence="13">GSL018</strain>
    </source>
</reference>
<protein>
    <recommendedName>
        <fullName evidence="8">Sulfhydryl oxidase</fullName>
        <ecNumber evidence="8">1.8.3.2</ecNumber>
    </recommendedName>
</protein>
<dbReference type="GO" id="GO:0003756">
    <property type="term" value="F:protein disulfide isomerase activity"/>
    <property type="evidence" value="ECO:0007669"/>
    <property type="project" value="TreeGrafter"/>
</dbReference>
<dbReference type="PANTHER" id="PTHR22897:SF8">
    <property type="entry name" value="SULFHYDRYL OXIDASE"/>
    <property type="match status" value="1"/>
</dbReference>
<dbReference type="InterPro" id="IPR013766">
    <property type="entry name" value="Thioredoxin_domain"/>
</dbReference>